<feature type="domain" description="Glutaminase A central" evidence="2">
    <location>
        <begin position="311"/>
        <end position="650"/>
    </location>
</feature>
<dbReference type="PANTHER" id="PTHR31987">
    <property type="entry name" value="GLUTAMINASE A-RELATED"/>
    <property type="match status" value="1"/>
</dbReference>
<dbReference type="RefSeq" id="WP_116883280.1">
    <property type="nucleotide sequence ID" value="NZ_CABMMC010000006.1"/>
</dbReference>
<evidence type="ECO:0000259" key="3">
    <source>
        <dbReference type="Pfam" id="PF17168"/>
    </source>
</evidence>
<comment type="caution">
    <text evidence="4">The sequence shown here is derived from an EMBL/GenBank/DDBJ whole genome shotgun (WGS) entry which is preliminary data.</text>
</comment>
<evidence type="ECO:0000313" key="5">
    <source>
        <dbReference type="Proteomes" id="UP000245959"/>
    </source>
</evidence>
<dbReference type="InterPro" id="IPR052743">
    <property type="entry name" value="Glutaminase_GtaA"/>
</dbReference>
<dbReference type="GO" id="GO:0005975">
    <property type="term" value="P:carbohydrate metabolic process"/>
    <property type="evidence" value="ECO:0007669"/>
    <property type="project" value="InterPro"/>
</dbReference>
<sequence>MTRQMRYPAVPLVVHDPFFSVWSFSDRLTESWSCHWGGADSRLSGILRIDGRSRRFCGLDGGEAMEQTGCEVLPTRTIYTFAADGVELKFTFLSPLLPDDLELLSRPLCYLVPEVRSVDGREHSVQFYLDCGADWTVNGAGRQVAGGRGEAAGLKLAFAGGLNDHPLRECGDIVKIDWGRLYLAARHDSPVTLRYQKAGILRESFCRDGSIGGCDDLLDPMTTLQYAWPVCAAAHDFGRVGAEPATLLLAVAYDDVFALEFLHEKLVDYWRRDGETFGAMLSRGLAEYSEIERRAAEFDARLLADCRKLGGENYAVLCAGAYRQAVAAHKLAADRQGRPLFFSKENHSNGCVATVDVTYPSAPLFLLMAPVLLEGMLIPIFEFLDSRRWKFEFAPHDLGTYPLANGQYDCNPKTQMPVEECGNLLILTGALLKFGGRRDFVRRHYGQLRKWAVYLVGNGMDPASQLCTDDFAGHLAHNANLALKAILGLGAFARSAGALGEAEDAEYFRTIAEKFAGEWLKAADGGECTRLAFDREGTWSQKYNLVYDKLLDLNLFPESLAEREVAFYRAHQNRYGLPLDSRADYTKLDWILHCACLTGKDDDFQALLAPVIDFLKESPSRVPMTDWYDTRSAVQAGFQARSVVGGLFLRLLYDSETVAAWRRSR</sequence>
<dbReference type="OrthoDB" id="175993at2"/>
<dbReference type="InterPro" id="IPR032514">
    <property type="entry name" value="GtaA_central"/>
</dbReference>
<evidence type="ECO:0000259" key="2">
    <source>
        <dbReference type="Pfam" id="PF16335"/>
    </source>
</evidence>
<proteinExistence type="predicted"/>
<dbReference type="Proteomes" id="UP000245959">
    <property type="component" value="Unassembled WGS sequence"/>
</dbReference>
<organism evidence="4 5">
    <name type="scientific">Victivallis vadensis</name>
    <dbReference type="NCBI Taxonomy" id="172901"/>
    <lineage>
        <taxon>Bacteria</taxon>
        <taxon>Pseudomonadati</taxon>
        <taxon>Lentisphaerota</taxon>
        <taxon>Lentisphaeria</taxon>
        <taxon>Victivallales</taxon>
        <taxon>Victivallaceae</taxon>
        <taxon>Victivallis</taxon>
    </lineage>
</organism>
<feature type="domain" description="Glutaminase A N-terminal" evidence="3">
    <location>
        <begin position="75"/>
        <end position="305"/>
    </location>
</feature>
<dbReference type="EMBL" id="QEKH01000007">
    <property type="protein sequence ID" value="PVY44274.1"/>
    <property type="molecule type" value="Genomic_DNA"/>
</dbReference>
<gene>
    <name evidence="4" type="ORF">C8D82_10729</name>
</gene>
<reference evidence="4 5" key="1">
    <citation type="submission" date="2018-04" db="EMBL/GenBank/DDBJ databases">
        <title>Genomic Encyclopedia of Type Strains, Phase IV (KMG-IV): sequencing the most valuable type-strain genomes for metagenomic binning, comparative biology and taxonomic classification.</title>
        <authorList>
            <person name="Goeker M."/>
        </authorList>
    </citation>
    <scope>NUCLEOTIDE SEQUENCE [LARGE SCALE GENOMIC DNA]</scope>
    <source>
        <strain evidence="4 5">DSM 14823</strain>
    </source>
</reference>
<dbReference type="SUPFAM" id="SSF48208">
    <property type="entry name" value="Six-hairpin glycosidases"/>
    <property type="match status" value="1"/>
</dbReference>
<dbReference type="Pfam" id="PF17168">
    <property type="entry name" value="DUF5127"/>
    <property type="match status" value="1"/>
</dbReference>
<dbReference type="Pfam" id="PF16334">
    <property type="entry name" value="DUF4964"/>
    <property type="match status" value="1"/>
</dbReference>
<dbReference type="AlphaFoldDB" id="A0A2U1B6I0"/>
<feature type="domain" description="DUF4964" evidence="1">
    <location>
        <begin position="4"/>
        <end position="60"/>
    </location>
</feature>
<dbReference type="InterPro" id="IPR008928">
    <property type="entry name" value="6-hairpin_glycosidase_sf"/>
</dbReference>
<evidence type="ECO:0000313" key="4">
    <source>
        <dbReference type="EMBL" id="PVY44274.1"/>
    </source>
</evidence>
<accession>A0A2U1B6I0</accession>
<dbReference type="InterPro" id="IPR033433">
    <property type="entry name" value="GtaA_N"/>
</dbReference>
<dbReference type="GeneID" id="78294589"/>
<name>A0A2U1B6I0_9BACT</name>
<dbReference type="InterPro" id="IPR032515">
    <property type="entry name" value="DUF4964"/>
</dbReference>
<evidence type="ECO:0000259" key="1">
    <source>
        <dbReference type="Pfam" id="PF16334"/>
    </source>
</evidence>
<protein>
    <submittedName>
        <fullName evidence="4">Uncharacterized protein DUF4964</fullName>
    </submittedName>
</protein>
<keyword evidence="5" id="KW-1185">Reference proteome</keyword>
<dbReference type="PANTHER" id="PTHR31987:SF1">
    <property type="entry name" value="GLUTAMINASE A"/>
    <property type="match status" value="1"/>
</dbReference>
<dbReference type="Pfam" id="PF16335">
    <property type="entry name" value="GtaA_6_Hairpin"/>
    <property type="match status" value="1"/>
</dbReference>